<feature type="domain" description="Glycoside hydrolase family 31 TIM barrel" evidence="3">
    <location>
        <begin position="71"/>
        <end position="151"/>
    </location>
</feature>
<dbReference type="PANTHER" id="PTHR22762">
    <property type="entry name" value="ALPHA-GLUCOSIDASE"/>
    <property type="match status" value="1"/>
</dbReference>
<dbReference type="GO" id="GO:0005975">
    <property type="term" value="P:carbohydrate metabolic process"/>
    <property type="evidence" value="ECO:0007669"/>
    <property type="project" value="InterPro"/>
</dbReference>
<dbReference type="Proteomes" id="UP000499080">
    <property type="component" value="Unassembled WGS sequence"/>
</dbReference>
<evidence type="ECO:0000313" key="4">
    <source>
        <dbReference type="EMBL" id="GBO00929.1"/>
    </source>
</evidence>
<dbReference type="GO" id="GO:0004558">
    <property type="term" value="F:alpha-1,4-glucosidase activity"/>
    <property type="evidence" value="ECO:0007669"/>
    <property type="project" value="TreeGrafter"/>
</dbReference>
<dbReference type="PANTHER" id="PTHR22762:SF133">
    <property type="entry name" value="P-TYPE DOMAIN-CONTAINING PROTEIN"/>
    <property type="match status" value="1"/>
</dbReference>
<name>A0A4Y2TK01_ARAVE</name>
<organism evidence="4 5">
    <name type="scientific">Araneus ventricosus</name>
    <name type="common">Orbweaver spider</name>
    <name type="synonym">Epeira ventricosa</name>
    <dbReference type="NCBI Taxonomy" id="182803"/>
    <lineage>
        <taxon>Eukaryota</taxon>
        <taxon>Metazoa</taxon>
        <taxon>Ecdysozoa</taxon>
        <taxon>Arthropoda</taxon>
        <taxon>Chelicerata</taxon>
        <taxon>Arachnida</taxon>
        <taxon>Araneae</taxon>
        <taxon>Araneomorphae</taxon>
        <taxon>Entelegynae</taxon>
        <taxon>Araneoidea</taxon>
        <taxon>Araneidae</taxon>
        <taxon>Araneus</taxon>
    </lineage>
</organism>
<dbReference type="InterPro" id="IPR017853">
    <property type="entry name" value="GH"/>
</dbReference>
<dbReference type="OrthoDB" id="1334205at2759"/>
<dbReference type="Pfam" id="PF01055">
    <property type="entry name" value="Glyco_hydro_31_2nd"/>
    <property type="match status" value="1"/>
</dbReference>
<dbReference type="EMBL" id="BGPR01029257">
    <property type="protein sequence ID" value="GBO00929.1"/>
    <property type="molecule type" value="Genomic_DNA"/>
</dbReference>
<keyword evidence="2" id="KW-0378">Hydrolase</keyword>
<dbReference type="InterPro" id="IPR000322">
    <property type="entry name" value="Glyco_hydro_31_TIM"/>
</dbReference>
<keyword evidence="5" id="KW-1185">Reference proteome</keyword>
<dbReference type="Gene3D" id="3.20.20.80">
    <property type="entry name" value="Glycosidases"/>
    <property type="match status" value="1"/>
</dbReference>
<comment type="similarity">
    <text evidence="1 2">Belongs to the glycosyl hydrolase 31 family.</text>
</comment>
<evidence type="ECO:0000256" key="1">
    <source>
        <dbReference type="ARBA" id="ARBA00007806"/>
    </source>
</evidence>
<keyword evidence="2" id="KW-0326">Glycosidase</keyword>
<comment type="caution">
    <text evidence="4">The sequence shown here is derived from an EMBL/GenBank/DDBJ whole genome shotgun (WGS) entry which is preliminary data.</text>
</comment>
<proteinExistence type="inferred from homology"/>
<gene>
    <name evidence="4" type="primary">MGAM_1</name>
    <name evidence="4" type="ORF">AVEN_184685_1</name>
</gene>
<evidence type="ECO:0000256" key="2">
    <source>
        <dbReference type="RuleBase" id="RU361185"/>
    </source>
</evidence>
<dbReference type="AlphaFoldDB" id="A0A4Y2TK01"/>
<dbReference type="SUPFAM" id="SSF51445">
    <property type="entry name" value="(Trans)glycosidases"/>
    <property type="match status" value="1"/>
</dbReference>
<evidence type="ECO:0000313" key="5">
    <source>
        <dbReference type="Proteomes" id="UP000499080"/>
    </source>
</evidence>
<protein>
    <submittedName>
        <fullName evidence="4">Maltase-glucoamylase, intestinal</fullName>
    </submittedName>
</protein>
<sequence length="162" mass="18516">MLLFIGCQGGLVVRSRLRKRRVPCSKPDFTEEPSCLWAWCALNLMWIKRSPPKEARKLGEEVKESGSERLSKLTLCMESFQDNGAISYRHYDVHSLYGWSQTQPTLEAAEKATGYRLLVITSSTYPSSGRNADHWLGDNRSLWDDLRRSIISQYILSSALLM</sequence>
<evidence type="ECO:0000259" key="3">
    <source>
        <dbReference type="Pfam" id="PF01055"/>
    </source>
</evidence>
<reference evidence="4 5" key="1">
    <citation type="journal article" date="2019" name="Sci. Rep.">
        <title>Orb-weaving spider Araneus ventricosus genome elucidates the spidroin gene catalogue.</title>
        <authorList>
            <person name="Kono N."/>
            <person name="Nakamura H."/>
            <person name="Ohtoshi R."/>
            <person name="Moran D.A.P."/>
            <person name="Shinohara A."/>
            <person name="Yoshida Y."/>
            <person name="Fujiwara M."/>
            <person name="Mori M."/>
            <person name="Tomita M."/>
            <person name="Arakawa K."/>
        </authorList>
    </citation>
    <scope>NUCLEOTIDE SEQUENCE [LARGE SCALE GENOMIC DNA]</scope>
</reference>
<accession>A0A4Y2TK01</accession>